<keyword evidence="1" id="KW-0175">Coiled coil</keyword>
<gene>
    <name evidence="3" type="ORF">QM012_004685</name>
</gene>
<evidence type="ECO:0000256" key="1">
    <source>
        <dbReference type="SAM" id="Coils"/>
    </source>
</evidence>
<feature type="region of interest" description="Disordered" evidence="2">
    <location>
        <begin position="129"/>
        <end position="184"/>
    </location>
</feature>
<reference evidence="3 4" key="1">
    <citation type="submission" date="2023-11" db="EMBL/GenBank/DDBJ databases">
        <title>Draft genome sequence and annotation of the polyextremotolerant black yeast-like fungus Aureobasidium pullulans NRRL 62042.</title>
        <authorList>
            <person name="Dielentheis-Frenken M.R.E."/>
            <person name="Wibberg D."/>
            <person name="Blank L.M."/>
            <person name="Tiso T."/>
        </authorList>
    </citation>
    <scope>NUCLEOTIDE SEQUENCE [LARGE SCALE GENOMIC DNA]</scope>
    <source>
        <strain evidence="3 4">NRRL 62042</strain>
    </source>
</reference>
<comment type="caution">
    <text evidence="3">The sequence shown here is derived from an EMBL/GenBank/DDBJ whole genome shotgun (WGS) entry which is preliminary data.</text>
</comment>
<sequence length="365" mass="41827">MSEKLAKPTEQQPPSPDLSKPFWTPPLPALYKNIVRREHPIPNWGDYLPASGLYIWQRPRLQTGNPGYTNKYKRALESMWYGIENIPRCDECERKDTCCTLFVSDVRRIVSCARCRLVNEKCSFAGGGRDISEGMDADTKDDTAAPAPEHQPLADRYTAATAHSNDSGVMQQPDDRSPAKRHKCSNSEWEAINQEYPDDEIPLKTVFDRRRANAEHHADIIKPHPHDTMKRAGPHNKNRRQTVIEILDSSPPPSPLFCPTAEAPELEQAHSTYVAGQQDDFSTITGAADYAQIQERLRALEAENYQHKADKRQDREQILKLEEQISVLREQDRKLEEKLRVLRNRMNYAVNQLMLHQLRKAEVGR</sequence>
<feature type="compositionally biased region" description="Polar residues" evidence="2">
    <location>
        <begin position="161"/>
        <end position="170"/>
    </location>
</feature>
<dbReference type="Proteomes" id="UP001341245">
    <property type="component" value="Unassembled WGS sequence"/>
</dbReference>
<protein>
    <recommendedName>
        <fullName evidence="5">Zn(2)-C6 fungal-type domain-containing protein</fullName>
    </recommendedName>
</protein>
<feature type="region of interest" description="Disordered" evidence="2">
    <location>
        <begin position="1"/>
        <end position="21"/>
    </location>
</feature>
<keyword evidence="4" id="KW-1185">Reference proteome</keyword>
<evidence type="ECO:0000313" key="4">
    <source>
        <dbReference type="Proteomes" id="UP001341245"/>
    </source>
</evidence>
<name>A0ABR0TUM1_AURPU</name>
<evidence type="ECO:0008006" key="5">
    <source>
        <dbReference type="Google" id="ProtNLM"/>
    </source>
</evidence>
<accession>A0ABR0TUM1</accession>
<evidence type="ECO:0000313" key="3">
    <source>
        <dbReference type="EMBL" id="KAK6007871.1"/>
    </source>
</evidence>
<organism evidence="3 4">
    <name type="scientific">Aureobasidium pullulans</name>
    <name type="common">Black yeast</name>
    <name type="synonym">Pullularia pullulans</name>
    <dbReference type="NCBI Taxonomy" id="5580"/>
    <lineage>
        <taxon>Eukaryota</taxon>
        <taxon>Fungi</taxon>
        <taxon>Dikarya</taxon>
        <taxon>Ascomycota</taxon>
        <taxon>Pezizomycotina</taxon>
        <taxon>Dothideomycetes</taxon>
        <taxon>Dothideomycetidae</taxon>
        <taxon>Dothideales</taxon>
        <taxon>Saccotheciaceae</taxon>
        <taxon>Aureobasidium</taxon>
    </lineage>
</organism>
<feature type="coiled-coil region" evidence="1">
    <location>
        <begin position="290"/>
        <end position="345"/>
    </location>
</feature>
<dbReference type="EMBL" id="JASGXD010000002">
    <property type="protein sequence ID" value="KAK6007871.1"/>
    <property type="molecule type" value="Genomic_DNA"/>
</dbReference>
<evidence type="ECO:0000256" key="2">
    <source>
        <dbReference type="SAM" id="MobiDB-lite"/>
    </source>
</evidence>
<proteinExistence type="predicted"/>